<name>A0A348FVY5_9HYPH</name>
<keyword evidence="4" id="KW-1185">Reference proteome</keyword>
<dbReference type="OrthoDB" id="7960491at2"/>
<organism evidence="3 4">
    <name type="scientific">Blastochloris tepida</name>
    <dbReference type="NCBI Taxonomy" id="2233851"/>
    <lineage>
        <taxon>Bacteria</taxon>
        <taxon>Pseudomonadati</taxon>
        <taxon>Pseudomonadota</taxon>
        <taxon>Alphaproteobacteria</taxon>
        <taxon>Hyphomicrobiales</taxon>
        <taxon>Blastochloridaceae</taxon>
        <taxon>Blastochloris</taxon>
    </lineage>
</organism>
<feature type="region of interest" description="Disordered" evidence="1">
    <location>
        <begin position="38"/>
        <end position="102"/>
    </location>
</feature>
<evidence type="ECO:0000256" key="2">
    <source>
        <dbReference type="SAM" id="SignalP"/>
    </source>
</evidence>
<protein>
    <submittedName>
        <fullName evidence="3">Uncharacterized protein</fullName>
    </submittedName>
</protein>
<evidence type="ECO:0000256" key="1">
    <source>
        <dbReference type="SAM" id="MobiDB-lite"/>
    </source>
</evidence>
<evidence type="ECO:0000313" key="3">
    <source>
        <dbReference type="EMBL" id="BBF91468.1"/>
    </source>
</evidence>
<proteinExistence type="predicted"/>
<accession>A0A348FVY5</accession>
<dbReference type="EMBL" id="AP018907">
    <property type="protein sequence ID" value="BBF91468.1"/>
    <property type="molecule type" value="Genomic_DNA"/>
</dbReference>
<feature type="signal peptide" evidence="2">
    <location>
        <begin position="1"/>
        <end position="30"/>
    </location>
</feature>
<dbReference type="AlphaFoldDB" id="A0A348FVY5"/>
<feature type="chain" id="PRO_5017071073" evidence="2">
    <location>
        <begin position="31"/>
        <end position="143"/>
    </location>
</feature>
<gene>
    <name evidence="3" type="ORF">BLTE_01530</name>
</gene>
<dbReference type="KEGG" id="blag:BLTE_01530"/>
<dbReference type="Proteomes" id="UP000266934">
    <property type="component" value="Chromosome"/>
</dbReference>
<feature type="compositionally biased region" description="Polar residues" evidence="1">
    <location>
        <begin position="41"/>
        <end position="54"/>
    </location>
</feature>
<evidence type="ECO:0000313" key="4">
    <source>
        <dbReference type="Proteomes" id="UP000266934"/>
    </source>
</evidence>
<dbReference type="RefSeq" id="WP_126396706.1">
    <property type="nucleotide sequence ID" value="NZ_AP018907.1"/>
</dbReference>
<keyword evidence="2" id="KW-0732">Signal</keyword>
<sequence>MIAKPAVLTAMLVGLAMPAGLAIAPPPALAQTPVYVPSMGSAPTTRMPSTSSSGLKVYVPETGANARRQRPTPRIQAAPPQRYDNRSATVPMPSAPYGGRIEVPGQVRPNETFQDRAIRCNQYGGLYGSKNRAAFGNACINGN</sequence>
<reference evidence="3 4" key="1">
    <citation type="submission" date="2018-08" db="EMBL/GenBank/DDBJ databases">
        <title>Complete genome sequencing of Blastochloris tepida GI.</title>
        <authorList>
            <person name="Tsukatani Y."/>
            <person name="Mori H."/>
        </authorList>
    </citation>
    <scope>NUCLEOTIDE SEQUENCE [LARGE SCALE GENOMIC DNA]</scope>
    <source>
        <strain evidence="3 4">GI</strain>
    </source>
</reference>